<feature type="domain" description="Peptidase S1" evidence="2">
    <location>
        <begin position="277"/>
        <end position="471"/>
    </location>
</feature>
<feature type="chain" id="PRO_5043382040" description="Peptidase S1 domain-containing protein" evidence="1">
    <location>
        <begin position="23"/>
        <end position="796"/>
    </location>
</feature>
<dbReference type="Gene3D" id="2.40.10.10">
    <property type="entry name" value="Trypsin-like serine proteases"/>
    <property type="match status" value="2"/>
</dbReference>
<keyword evidence="1" id="KW-0732">Signal</keyword>
<evidence type="ECO:0000259" key="2">
    <source>
        <dbReference type="Pfam" id="PF00089"/>
    </source>
</evidence>
<dbReference type="PANTHER" id="PTHR36234:SF5">
    <property type="entry name" value="LYSYL ENDOPEPTIDASE"/>
    <property type="match status" value="1"/>
</dbReference>
<proteinExistence type="predicted"/>
<comment type="caution">
    <text evidence="3">The sequence shown here is derived from an EMBL/GenBank/DDBJ whole genome shotgun (WGS) entry which is preliminary data.</text>
</comment>
<dbReference type="InterPro" id="IPR009003">
    <property type="entry name" value="Peptidase_S1_PA"/>
</dbReference>
<dbReference type="Pfam" id="PF00089">
    <property type="entry name" value="Trypsin"/>
    <property type="match status" value="1"/>
</dbReference>
<keyword evidence="4" id="KW-1185">Reference proteome</keyword>
<dbReference type="Proteomes" id="UP001314263">
    <property type="component" value="Unassembled WGS sequence"/>
</dbReference>
<reference evidence="3 4" key="1">
    <citation type="submission" date="2023-10" db="EMBL/GenBank/DDBJ databases">
        <authorList>
            <person name="Maclean D."/>
            <person name="Macfadyen A."/>
        </authorList>
    </citation>
    <scope>NUCLEOTIDE SEQUENCE [LARGE SCALE GENOMIC DNA]</scope>
</reference>
<dbReference type="InterPro" id="IPR043504">
    <property type="entry name" value="Peptidase_S1_PA_chymotrypsin"/>
</dbReference>
<evidence type="ECO:0000313" key="3">
    <source>
        <dbReference type="EMBL" id="CAK0735256.1"/>
    </source>
</evidence>
<dbReference type="GO" id="GO:0004252">
    <property type="term" value="F:serine-type endopeptidase activity"/>
    <property type="evidence" value="ECO:0007669"/>
    <property type="project" value="InterPro"/>
</dbReference>
<name>A0AAV1HRG0_9CHLO</name>
<dbReference type="GO" id="GO:0006508">
    <property type="term" value="P:proteolysis"/>
    <property type="evidence" value="ECO:0007669"/>
    <property type="project" value="InterPro"/>
</dbReference>
<evidence type="ECO:0000313" key="4">
    <source>
        <dbReference type="Proteomes" id="UP001314263"/>
    </source>
</evidence>
<feature type="signal peptide" evidence="1">
    <location>
        <begin position="1"/>
        <end position="22"/>
    </location>
</feature>
<dbReference type="SUPFAM" id="SSF50494">
    <property type="entry name" value="Trypsin-like serine proteases"/>
    <property type="match status" value="1"/>
</dbReference>
<dbReference type="AlphaFoldDB" id="A0AAV1HRG0"/>
<organism evidence="3 4">
    <name type="scientific">Coccomyxa viridis</name>
    <dbReference type="NCBI Taxonomy" id="1274662"/>
    <lineage>
        <taxon>Eukaryota</taxon>
        <taxon>Viridiplantae</taxon>
        <taxon>Chlorophyta</taxon>
        <taxon>core chlorophytes</taxon>
        <taxon>Trebouxiophyceae</taxon>
        <taxon>Trebouxiophyceae incertae sedis</taxon>
        <taxon>Coccomyxaceae</taxon>
        <taxon>Coccomyxa</taxon>
    </lineage>
</organism>
<dbReference type="EMBL" id="CAUYUE010000001">
    <property type="protein sequence ID" value="CAK0735256.1"/>
    <property type="molecule type" value="Genomic_DNA"/>
</dbReference>
<evidence type="ECO:0000256" key="1">
    <source>
        <dbReference type="SAM" id="SignalP"/>
    </source>
</evidence>
<sequence length="796" mass="86960">MRLLPLLVASFAVLSVSGRARATPCGSPGDLPCAWGVLGDSNAIGSLADETTVALPLADVEKLVRDHADHLGPQLRNTKYITPEEFGGMEAFEKTAPLEFADGSFVWLRRFRSPAVIPEHLLVFDNVELPLGAELIIFSPSATRNFRRCSHSCMHVTSETVPASGKLTTTPMEGREVVLMYVQPPGLGRDYHAQVDVLYVMQGFGDMLSRMHKDRQRRKLLSDDFEVIGTDIPVHSIQQNTSETELCTRSISCDNTYARIAPGVVAIYCVDPVTKTSGLCTGSIVNAPLGNRYLLTADHCLRDKTRLLNFEFWLLIFNFQTACNATDVPPITEVIQGTRMLFYNTDSDILLLAVPGAIPDHFQAYHLGFDASMNAVPTSAVVIHQPDGSPKSISYVNSSGISTNFTRPTFPAGEIQPTDITHLQVAYSGGSTQGGSSGAPLIDAQSQLIVGVLSGGHASCDDTDAFDYYGRLAVAWNSGLYQYLSGKVDLHKGDSFEDPSKLNLHANDTLPGVKPEPHGPTIGLFPTVLHFDPNNRYQNITYYLTDEPDANDTITLLVTAFGLQGNAINVEPLLQYDKGVHNLTRANYGQDYTTRINVTGWDSGPVPDNLLRFILMINVTSSAFPSRDTVITLKGIIQQQAVTWSDWQAAAVPPLPFQASKTQNPVTSPSGRAIFKLDMFKTAGAHSFVDVLVCREPEPNNLPLSDGTITCYRNTTFIWTIAPDRSPFGSKNCIYVPRTNWEGGNTYYIVSSDSDDFNAVTPMSTLTQVYIAYTNASNAVALLQPDKGPSKPYRLL</sequence>
<dbReference type="PANTHER" id="PTHR36234">
    <property type="entry name" value="LYSYL ENDOPEPTIDASE"/>
    <property type="match status" value="1"/>
</dbReference>
<dbReference type="InterPro" id="IPR001254">
    <property type="entry name" value="Trypsin_dom"/>
</dbReference>
<accession>A0AAV1HRG0</accession>
<protein>
    <recommendedName>
        <fullName evidence="2">Peptidase S1 domain-containing protein</fullName>
    </recommendedName>
</protein>
<gene>
    <name evidence="3" type="ORF">CVIRNUC_000551</name>
</gene>